<evidence type="ECO:0000256" key="3">
    <source>
        <dbReference type="ARBA" id="ARBA00022691"/>
    </source>
</evidence>
<dbReference type="InterPro" id="IPR029063">
    <property type="entry name" value="SAM-dependent_MTases_sf"/>
</dbReference>
<keyword evidence="1 5" id="KW-0489">Methyltransferase</keyword>
<evidence type="ECO:0000256" key="5">
    <source>
        <dbReference type="PROSITE-ProRule" id="PRU01026"/>
    </source>
</evidence>
<dbReference type="InterPro" id="IPR001737">
    <property type="entry name" value="KsgA/Erm"/>
</dbReference>
<accession>A0ABP6ITE1</accession>
<evidence type="ECO:0008006" key="9">
    <source>
        <dbReference type="Google" id="ProtNLM"/>
    </source>
</evidence>
<comment type="caution">
    <text evidence="7">The sequence shown here is derived from an EMBL/GenBank/DDBJ whole genome shotgun (WGS) entry which is preliminary data.</text>
</comment>
<feature type="binding site" evidence="5">
    <location>
        <position position="1"/>
    </location>
    <ligand>
        <name>S-adenosyl-L-methionine</name>
        <dbReference type="ChEBI" id="CHEBI:59789"/>
    </ligand>
</feature>
<proteinExistence type="inferred from homology"/>
<name>A0ABP6ITE1_STRTU</name>
<comment type="similarity">
    <text evidence="5">Belongs to the class I-like SAM-binding methyltransferase superfamily. rRNA adenine N(6)-methyltransferase family.</text>
</comment>
<gene>
    <name evidence="7" type="ORF">GCM10020221_01190</name>
</gene>
<evidence type="ECO:0000256" key="2">
    <source>
        <dbReference type="ARBA" id="ARBA00022679"/>
    </source>
</evidence>
<evidence type="ECO:0000256" key="1">
    <source>
        <dbReference type="ARBA" id="ARBA00022603"/>
    </source>
</evidence>
<keyword evidence="4 5" id="KW-0694">RNA-binding</keyword>
<feature type="compositionally biased region" description="Low complexity" evidence="6">
    <location>
        <begin position="84"/>
        <end position="98"/>
    </location>
</feature>
<dbReference type="Gene3D" id="3.40.50.150">
    <property type="entry name" value="Vaccinia Virus protein VP39"/>
    <property type="match status" value="1"/>
</dbReference>
<keyword evidence="8" id="KW-1185">Reference proteome</keyword>
<evidence type="ECO:0000313" key="7">
    <source>
        <dbReference type="EMBL" id="GAA2908852.1"/>
    </source>
</evidence>
<comment type="caution">
    <text evidence="5">Lacks conserved residue(s) required for the propagation of feature annotation.</text>
</comment>
<organism evidence="7 8">
    <name type="scientific">Streptomyces thioluteus</name>
    <dbReference type="NCBI Taxonomy" id="66431"/>
    <lineage>
        <taxon>Bacteria</taxon>
        <taxon>Bacillati</taxon>
        <taxon>Actinomycetota</taxon>
        <taxon>Actinomycetes</taxon>
        <taxon>Kitasatosporales</taxon>
        <taxon>Streptomycetaceae</taxon>
        <taxon>Streptomyces</taxon>
    </lineage>
</organism>
<dbReference type="SUPFAM" id="SSF53335">
    <property type="entry name" value="S-adenosyl-L-methionine-dependent methyltransferases"/>
    <property type="match status" value="1"/>
</dbReference>
<feature type="region of interest" description="Disordered" evidence="6">
    <location>
        <begin position="84"/>
        <end position="133"/>
    </location>
</feature>
<dbReference type="PROSITE" id="PS51689">
    <property type="entry name" value="SAM_RNA_A_N6_MT"/>
    <property type="match status" value="1"/>
</dbReference>
<dbReference type="Proteomes" id="UP001501102">
    <property type="component" value="Unassembled WGS sequence"/>
</dbReference>
<evidence type="ECO:0000256" key="4">
    <source>
        <dbReference type="ARBA" id="ARBA00022884"/>
    </source>
</evidence>
<protein>
    <recommendedName>
        <fullName evidence="9">Transposase</fullName>
    </recommendedName>
</protein>
<evidence type="ECO:0000313" key="8">
    <source>
        <dbReference type="Proteomes" id="UP001501102"/>
    </source>
</evidence>
<reference evidence="8" key="1">
    <citation type="journal article" date="2019" name="Int. J. Syst. Evol. Microbiol.">
        <title>The Global Catalogue of Microorganisms (GCM) 10K type strain sequencing project: providing services to taxonomists for standard genome sequencing and annotation.</title>
        <authorList>
            <consortium name="The Broad Institute Genomics Platform"/>
            <consortium name="The Broad Institute Genome Sequencing Center for Infectious Disease"/>
            <person name="Wu L."/>
            <person name="Ma J."/>
        </authorList>
    </citation>
    <scope>NUCLEOTIDE SEQUENCE [LARGE SCALE GENOMIC DNA]</scope>
    <source>
        <strain evidence="8">JCM 4087</strain>
    </source>
</reference>
<keyword evidence="3 5" id="KW-0949">S-adenosyl-L-methionine</keyword>
<dbReference type="EMBL" id="BAAAXZ010000003">
    <property type="protein sequence ID" value="GAA2908852.1"/>
    <property type="molecule type" value="Genomic_DNA"/>
</dbReference>
<sequence>MQAEVCRRLAAPPGSKVYGVRVTVKAAWYAEVKRAGAIGRNCLLARPERRLRLVSLVRRAKPIETTATKAEVFAVVDSRVRPAAPRRCAPRSPAGRGSAARRPRWSLAGVSPQARGESLTVDEFVGHRRAKQD</sequence>
<evidence type="ECO:0000256" key="6">
    <source>
        <dbReference type="SAM" id="MobiDB-lite"/>
    </source>
</evidence>
<keyword evidence="2 5" id="KW-0808">Transferase</keyword>